<keyword evidence="1" id="KW-1015">Disulfide bond</keyword>
<evidence type="ECO:0000313" key="4">
    <source>
        <dbReference type="Proteomes" id="UP001558713"/>
    </source>
</evidence>
<evidence type="ECO:0000256" key="2">
    <source>
        <dbReference type="SAM" id="SignalP"/>
    </source>
</evidence>
<feature type="disulfide bond" evidence="1">
    <location>
        <begin position="78"/>
        <end position="88"/>
    </location>
</feature>
<dbReference type="Proteomes" id="UP001558713">
    <property type="component" value="Unassembled WGS sequence"/>
</dbReference>
<organism evidence="3 4">
    <name type="scientific">Cardamine amara subsp. amara</name>
    <dbReference type="NCBI Taxonomy" id="228776"/>
    <lineage>
        <taxon>Eukaryota</taxon>
        <taxon>Viridiplantae</taxon>
        <taxon>Streptophyta</taxon>
        <taxon>Embryophyta</taxon>
        <taxon>Tracheophyta</taxon>
        <taxon>Spermatophyta</taxon>
        <taxon>Magnoliopsida</taxon>
        <taxon>eudicotyledons</taxon>
        <taxon>Gunneridae</taxon>
        <taxon>Pentapetalae</taxon>
        <taxon>rosids</taxon>
        <taxon>malvids</taxon>
        <taxon>Brassicales</taxon>
        <taxon>Brassicaceae</taxon>
        <taxon>Cardamineae</taxon>
        <taxon>Cardamine</taxon>
    </lineage>
</organism>
<protein>
    <submittedName>
        <fullName evidence="3">PR5-like receptor kinase</fullName>
    </submittedName>
</protein>
<dbReference type="PRINTS" id="PR00347">
    <property type="entry name" value="THAUMATIN"/>
</dbReference>
<dbReference type="PROSITE" id="PS51367">
    <property type="entry name" value="THAUMATIN_2"/>
    <property type="match status" value="1"/>
</dbReference>
<reference evidence="3 4" key="1">
    <citation type="submission" date="2024-04" db="EMBL/GenBank/DDBJ databases">
        <title>Genome assembly C_amara_ONT_v2.</title>
        <authorList>
            <person name="Yant L."/>
            <person name="Moore C."/>
            <person name="Slenker M."/>
        </authorList>
    </citation>
    <scope>NUCLEOTIDE SEQUENCE [LARGE SCALE GENOMIC DNA]</scope>
    <source>
        <tissue evidence="3">Leaf</tissue>
    </source>
</reference>
<sequence length="283" mass="31134">MAERLPTIFLLASLLFLSGVLSMSILTIENKCNYTVWPAIFSWQSQVSTTGFTLRSGEARALLAPSSWRGLISGRTLCSNDLTGKFSCITGDCESGKIECPGTYSWSQVTYVFLRIDNGGIDTYNISVEYGYNLPIKVVPAQSSSRRCMSSSCVVDLNKTCPNDLKKLVEGKTIGCSSACRKVNTSETCCSHDFKSKQKCKPTLYTQNFERVCPFTNRTFVCPNSTDYVITFCPSSSLNNTRINNRSSVTPLAGPKHSSRQKLKPILGTTFIATTSLLLIHIS</sequence>
<feature type="disulfide bond" evidence="1">
    <location>
        <begin position="153"/>
        <end position="213"/>
    </location>
</feature>
<feature type="chain" id="PRO_5044771421" evidence="2">
    <location>
        <begin position="23"/>
        <end position="283"/>
    </location>
</feature>
<feature type="disulfide bond" evidence="1">
    <location>
        <begin position="93"/>
        <end position="100"/>
    </location>
</feature>
<dbReference type="InterPro" id="IPR001938">
    <property type="entry name" value="Thaumatin"/>
</dbReference>
<feature type="disulfide bond" evidence="1">
    <location>
        <begin position="161"/>
        <end position="176"/>
    </location>
</feature>
<evidence type="ECO:0000256" key="1">
    <source>
        <dbReference type="PIRSR" id="PIRSR002703-1"/>
    </source>
</evidence>
<feature type="signal peptide" evidence="2">
    <location>
        <begin position="1"/>
        <end position="22"/>
    </location>
</feature>
<dbReference type="SUPFAM" id="SSF49870">
    <property type="entry name" value="Osmotin, thaumatin-like protein"/>
    <property type="match status" value="1"/>
</dbReference>
<dbReference type="PIRSF" id="PIRSF002703">
    <property type="entry name" value="Thaumatin"/>
    <property type="match status" value="1"/>
</dbReference>
<gene>
    <name evidence="3" type="ORF">V5N11_013421</name>
</gene>
<name>A0ABD1C0J8_CARAN</name>
<feature type="disulfide bond" evidence="1">
    <location>
        <begin position="148"/>
        <end position="222"/>
    </location>
</feature>
<dbReference type="PROSITE" id="PS00316">
    <property type="entry name" value="THAUMATIN_1"/>
    <property type="match status" value="1"/>
</dbReference>
<accession>A0ABD1C0J8</accession>
<dbReference type="InterPro" id="IPR017949">
    <property type="entry name" value="Thaumatin_CS"/>
</dbReference>
<feature type="disulfide bond" evidence="1">
    <location>
        <begin position="180"/>
        <end position="189"/>
    </location>
</feature>
<dbReference type="SMART" id="SM00205">
    <property type="entry name" value="THN"/>
    <property type="match status" value="1"/>
</dbReference>
<dbReference type="InterPro" id="IPR037176">
    <property type="entry name" value="Osmotin/thaumatin-like_sf"/>
</dbReference>
<dbReference type="Pfam" id="PF00314">
    <property type="entry name" value="Thaumatin"/>
    <property type="match status" value="1"/>
</dbReference>
<dbReference type="PANTHER" id="PTHR31048">
    <property type="entry name" value="OS03G0233200 PROTEIN"/>
    <property type="match status" value="1"/>
</dbReference>
<feature type="disulfide bond" evidence="1">
    <location>
        <begin position="190"/>
        <end position="200"/>
    </location>
</feature>
<dbReference type="EMBL" id="JBANAX010000089">
    <property type="protein sequence ID" value="KAL1222950.1"/>
    <property type="molecule type" value="Genomic_DNA"/>
</dbReference>
<feature type="disulfide bond" evidence="1">
    <location>
        <begin position="32"/>
        <end position="233"/>
    </location>
</feature>
<evidence type="ECO:0000313" key="3">
    <source>
        <dbReference type="EMBL" id="KAL1222950.1"/>
    </source>
</evidence>
<keyword evidence="2" id="KW-0732">Signal</keyword>
<keyword evidence="4" id="KW-1185">Reference proteome</keyword>
<comment type="caution">
    <text evidence="3">The sequence shown here is derived from an EMBL/GenBank/DDBJ whole genome shotgun (WGS) entry which is preliminary data.</text>
</comment>
<dbReference type="Gene3D" id="2.60.110.10">
    <property type="entry name" value="Thaumatin"/>
    <property type="match status" value="1"/>
</dbReference>
<proteinExistence type="predicted"/>
<dbReference type="AlphaFoldDB" id="A0ABD1C0J8"/>